<sequence>MTRVGFSIVAEIAGAYVIRQEMHIFHQEEELGNGIRLVRQELWKACQVCLDSNLNIGYTPRYSMNQITEHKQIPQEVQDKIMGDMVFFKDGIKMIALGSYALDFKQSYAFLGFTKNKTQVILGDIHTYGALEQDGTRVIKYKKRFGRVEYEVRSKPKYEKLPDGKFKYIGNDHYGEWRIVTDGYRYSEVIMEVSI</sequence>
<dbReference type="AlphaFoldDB" id="A0A0F9IM63"/>
<organism evidence="1">
    <name type="scientific">marine sediment metagenome</name>
    <dbReference type="NCBI Taxonomy" id="412755"/>
    <lineage>
        <taxon>unclassified sequences</taxon>
        <taxon>metagenomes</taxon>
        <taxon>ecological metagenomes</taxon>
    </lineage>
</organism>
<proteinExistence type="predicted"/>
<protein>
    <submittedName>
        <fullName evidence="1">Uncharacterized protein</fullName>
    </submittedName>
</protein>
<accession>A0A0F9IM63</accession>
<name>A0A0F9IM63_9ZZZZ</name>
<comment type="caution">
    <text evidence="1">The sequence shown here is derived from an EMBL/GenBank/DDBJ whole genome shotgun (WGS) entry which is preliminary data.</text>
</comment>
<gene>
    <name evidence="1" type="ORF">LCGC14_1860500</name>
</gene>
<dbReference type="EMBL" id="LAZR01018820">
    <property type="protein sequence ID" value="KKL94860.1"/>
    <property type="molecule type" value="Genomic_DNA"/>
</dbReference>
<evidence type="ECO:0000313" key="1">
    <source>
        <dbReference type="EMBL" id="KKL94860.1"/>
    </source>
</evidence>
<reference evidence="1" key="1">
    <citation type="journal article" date="2015" name="Nature">
        <title>Complex archaea that bridge the gap between prokaryotes and eukaryotes.</title>
        <authorList>
            <person name="Spang A."/>
            <person name="Saw J.H."/>
            <person name="Jorgensen S.L."/>
            <person name="Zaremba-Niedzwiedzka K."/>
            <person name="Martijn J."/>
            <person name="Lind A.E."/>
            <person name="van Eijk R."/>
            <person name="Schleper C."/>
            <person name="Guy L."/>
            <person name="Ettema T.J."/>
        </authorList>
    </citation>
    <scope>NUCLEOTIDE SEQUENCE</scope>
</reference>